<dbReference type="InterPro" id="IPR029058">
    <property type="entry name" value="AB_hydrolase_fold"/>
</dbReference>
<feature type="binding site" evidence="3">
    <location>
        <position position="10"/>
    </location>
    <ligand>
        <name>substrate</name>
    </ligand>
</feature>
<dbReference type="PIRSF" id="PIRSF017388">
    <property type="entry name" value="Esterase_lipase"/>
    <property type="match status" value="1"/>
</dbReference>
<dbReference type="Pfam" id="PF12146">
    <property type="entry name" value="Hydrolase_4"/>
    <property type="match status" value="1"/>
</dbReference>
<evidence type="ECO:0000256" key="3">
    <source>
        <dbReference type="PIRSR" id="PIRSR017388-2"/>
    </source>
</evidence>
<dbReference type="InterPro" id="IPR022742">
    <property type="entry name" value="Hydrolase_4"/>
</dbReference>
<name>A0A6N8FNR2_9BACI</name>
<dbReference type="EMBL" id="WOCA01000014">
    <property type="protein sequence ID" value="MUK89727.1"/>
    <property type="molecule type" value="Genomic_DNA"/>
</dbReference>
<dbReference type="GO" id="GO:0052689">
    <property type="term" value="F:carboxylic ester hydrolase activity"/>
    <property type="evidence" value="ECO:0007669"/>
    <property type="project" value="InterPro"/>
</dbReference>
<dbReference type="Gene3D" id="3.40.50.1820">
    <property type="entry name" value="alpha/beta hydrolase"/>
    <property type="match status" value="1"/>
</dbReference>
<evidence type="ECO:0000256" key="1">
    <source>
        <dbReference type="ARBA" id="ARBA00022801"/>
    </source>
</evidence>
<keyword evidence="6" id="KW-1185">Reference proteome</keyword>
<feature type="domain" description="Serine aminopeptidase S33" evidence="4">
    <location>
        <begin position="5"/>
        <end position="210"/>
    </location>
</feature>
<dbReference type="GO" id="GO:0016020">
    <property type="term" value="C:membrane"/>
    <property type="evidence" value="ECO:0007669"/>
    <property type="project" value="TreeGrafter"/>
</dbReference>
<feature type="active site" description="Nucleophile" evidence="2">
    <location>
        <position position="78"/>
    </location>
</feature>
<dbReference type="RefSeq" id="WP_155669848.1">
    <property type="nucleotide sequence ID" value="NZ_WOCA01000014.1"/>
</dbReference>
<feature type="binding site" evidence="3">
    <location>
        <position position="79"/>
    </location>
    <ligand>
        <name>substrate</name>
    </ligand>
</feature>
<reference evidence="5 6" key="1">
    <citation type="submission" date="2019-11" db="EMBL/GenBank/DDBJ databases">
        <authorList>
            <person name="Li X."/>
        </authorList>
    </citation>
    <scope>NUCLEOTIDE SEQUENCE [LARGE SCALE GENOMIC DNA]</scope>
    <source>
        <strain evidence="5 6">L9</strain>
    </source>
</reference>
<dbReference type="Proteomes" id="UP000469125">
    <property type="component" value="Unassembled WGS sequence"/>
</dbReference>
<dbReference type="InterPro" id="IPR012354">
    <property type="entry name" value="Esterase_lipase"/>
</dbReference>
<dbReference type="SUPFAM" id="SSF53474">
    <property type="entry name" value="alpha/beta-Hydrolases"/>
    <property type="match status" value="1"/>
</dbReference>
<dbReference type="PANTHER" id="PTHR43798:SF31">
    <property type="entry name" value="AB HYDROLASE SUPERFAMILY PROTEIN YCLE"/>
    <property type="match status" value="1"/>
</dbReference>
<keyword evidence="1 5" id="KW-0378">Hydrolase</keyword>
<proteinExistence type="predicted"/>
<accession>A0A6N8FNR2</accession>
<evidence type="ECO:0000313" key="5">
    <source>
        <dbReference type="EMBL" id="MUK89727.1"/>
    </source>
</evidence>
<feature type="active site" description="Charge relay system" evidence="2">
    <location>
        <position position="207"/>
    </location>
</feature>
<dbReference type="AlphaFoldDB" id="A0A6N8FNR2"/>
<dbReference type="InterPro" id="IPR050266">
    <property type="entry name" value="AB_hydrolase_sf"/>
</dbReference>
<comment type="caution">
    <text evidence="5">The sequence shown here is derived from an EMBL/GenBank/DDBJ whole genome shotgun (WGS) entry which is preliminary data.</text>
</comment>
<evidence type="ECO:0000313" key="6">
    <source>
        <dbReference type="Proteomes" id="UP000469125"/>
    </source>
</evidence>
<protein>
    <submittedName>
        <fullName evidence="5">Alpha/beta fold hydrolase</fullName>
    </submittedName>
</protein>
<evidence type="ECO:0000256" key="2">
    <source>
        <dbReference type="PIRSR" id="PIRSR017388-1"/>
    </source>
</evidence>
<feature type="active site" description="Charge relay system" evidence="2">
    <location>
        <position position="177"/>
    </location>
</feature>
<gene>
    <name evidence="5" type="ORF">GMD78_15260</name>
</gene>
<sequence length="244" mass="27942">MIGCLIIHGFTGGPYELEPLTNYLKENTNWDILVPTLPGHGKQLALENVTHKNWINTAEKSLLQLKEKYEEIYVIGFSMGGMIAAYLAAKYKVDKLVLLATARKYLSVKQMGVDLGDVIKDSFQGNLSQNKLYLNYKRKLGTVPLKANIEFLKLVRFTRKYLKNIKSPVLIAQGQMDSMVPYKTAYYLDKEIPSSKKEVVFFERSRHLICLGDDKDTLNRMVYQFLDKKKEDKKETVSLTDSTI</sequence>
<evidence type="ECO:0000259" key="4">
    <source>
        <dbReference type="Pfam" id="PF12146"/>
    </source>
</evidence>
<dbReference type="PANTHER" id="PTHR43798">
    <property type="entry name" value="MONOACYLGLYCEROL LIPASE"/>
    <property type="match status" value="1"/>
</dbReference>
<organism evidence="5 6">
    <name type="scientific">Ornithinibacillus caprae</name>
    <dbReference type="NCBI Taxonomy" id="2678566"/>
    <lineage>
        <taxon>Bacteria</taxon>
        <taxon>Bacillati</taxon>
        <taxon>Bacillota</taxon>
        <taxon>Bacilli</taxon>
        <taxon>Bacillales</taxon>
        <taxon>Bacillaceae</taxon>
        <taxon>Ornithinibacillus</taxon>
    </lineage>
</organism>